<sequence length="754" mass="85367">MNIFYNKQKFEFFFGFLFYLEAKIKFTIINLSRNTNRKKRHRLMKTAAYFFHFTHCSVLTSHQRQRTKIYRASGAASRPRRTTASISKSWLYISFIFENSLLGTCGSGSIELEQLTYSLPNFYFVTRKEVKLCRLQNKSSPSGAPQKISPRTVRQLKTTSLESDSASSSNQASRTPKDKSPKVIERRSPRSPVSEKKRPNKVTELESQISKLQEDLKKAKDQLSSSESWKRSAQQDAEESKKQLSAMSSKLEESQRQLLELSASEEDRVIELQKISQERDRAWESELRAVEKQHSVDSAALASAMSEIQRLKSQLEMKVESQVAQTKHTESADSELHSLKENLAETLSLVENMKNQLKDSKESEAQAQALASETLLQLETAKSTIEALRTDGIKAAETYNSISLELNESRARVNFLEGLVSKLKTDLTEARSSSPNYAGNDNLDEQQASEHEEIEESNQLKAELASLKIEVGQLKSALDAAEIRYHEEHVQSTVQIRSAYEHVEHVKSASSSRQAELQVELEKTKADIEELKANLMDKETELQGISEENEGLMMKLQSNLSCQREYELERELKKSKEDVAKLKENLMDKETEFQYVVDENETLKLEMKKREMDKGKFGDGIASEIEAARAAEQEALLKLGYVMEEADKSSRRAARVAEQLEATQVANSEMEAELRKLKVQSDQWRKAAEAAAAMLSAGSNGKLTEKTGSLDSNYNHITGKITSPYSEDLDDESPKKKNGNVLKKIGVLWKKPHK</sequence>
<dbReference type="PANTHER" id="PTHR34224:SF18">
    <property type="entry name" value="INTERACTOR OF CONSTITUTIVE ACTIVE ROPS 3"/>
    <property type="match status" value="1"/>
</dbReference>
<protein>
    <recommendedName>
        <fullName evidence="7">Interactor of constitutive active ROPs 3</fullName>
    </recommendedName>
</protein>
<feature type="coiled-coil region" evidence="3">
    <location>
        <begin position="514"/>
        <end position="592"/>
    </location>
</feature>
<proteinExistence type="inferred from homology"/>
<dbReference type="Proteomes" id="UP000009183">
    <property type="component" value="Chromosome 6"/>
</dbReference>
<keyword evidence="6" id="KW-1185">Reference proteome</keyword>
<dbReference type="ExpressionAtlas" id="F6GTX5">
    <property type="expression patterns" value="baseline and differential"/>
</dbReference>
<comment type="similarity">
    <text evidence="1">Belongs to the ICR family.</text>
</comment>
<accession>F6GTX5</accession>
<feature type="coiled-coil region" evidence="3">
    <location>
        <begin position="301"/>
        <end position="370"/>
    </location>
</feature>
<feature type="compositionally biased region" description="Polar residues" evidence="4">
    <location>
        <begin position="222"/>
        <end position="235"/>
    </location>
</feature>
<dbReference type="PANTHER" id="PTHR34224">
    <property type="entry name" value="INTERACTOR OF CONSTITUTIVE ACTIVE ROPS 2, CHLOROPLASTIC-RELATED"/>
    <property type="match status" value="1"/>
</dbReference>
<dbReference type="AlphaFoldDB" id="F6GTX5"/>
<evidence type="ECO:0000256" key="3">
    <source>
        <dbReference type="SAM" id="Coils"/>
    </source>
</evidence>
<evidence type="ECO:0000256" key="1">
    <source>
        <dbReference type="ARBA" id="ARBA00009778"/>
    </source>
</evidence>
<dbReference type="PaxDb" id="29760-VIT_06s0004g03400.t01"/>
<reference evidence="6" key="1">
    <citation type="journal article" date="2007" name="Nature">
        <title>The grapevine genome sequence suggests ancestral hexaploidization in major angiosperm phyla.</title>
        <authorList>
            <consortium name="The French-Italian Public Consortium for Grapevine Genome Characterization."/>
            <person name="Jaillon O."/>
            <person name="Aury J.-M."/>
            <person name="Noel B."/>
            <person name="Policriti A."/>
            <person name="Clepet C."/>
            <person name="Casagrande A."/>
            <person name="Choisne N."/>
            <person name="Aubourg S."/>
            <person name="Vitulo N."/>
            <person name="Jubin C."/>
            <person name="Vezzi A."/>
            <person name="Legeai F."/>
            <person name="Hugueney P."/>
            <person name="Dasilva C."/>
            <person name="Horner D."/>
            <person name="Mica E."/>
            <person name="Jublot D."/>
            <person name="Poulain J."/>
            <person name="Bruyere C."/>
            <person name="Billault A."/>
            <person name="Segurens B."/>
            <person name="Gouyvenoux M."/>
            <person name="Ugarte E."/>
            <person name="Cattonaro F."/>
            <person name="Anthouard V."/>
            <person name="Vico V."/>
            <person name="Del Fabbro C."/>
            <person name="Alaux M."/>
            <person name="Di Gaspero G."/>
            <person name="Dumas V."/>
            <person name="Felice N."/>
            <person name="Paillard S."/>
            <person name="Juman I."/>
            <person name="Moroldo M."/>
            <person name="Scalabrin S."/>
            <person name="Canaguier A."/>
            <person name="Le Clainche I."/>
            <person name="Malacrida G."/>
            <person name="Durand E."/>
            <person name="Pesole G."/>
            <person name="Laucou V."/>
            <person name="Chatelet P."/>
            <person name="Merdinoglu D."/>
            <person name="Delledonne M."/>
            <person name="Pezzotti M."/>
            <person name="Lecharny A."/>
            <person name="Scarpelli C."/>
            <person name="Artiguenave F."/>
            <person name="Pe M.E."/>
            <person name="Valle G."/>
            <person name="Morgante M."/>
            <person name="Caboche M."/>
            <person name="Adam-Blondon A.-F."/>
            <person name="Weissenbach J."/>
            <person name="Quetier F."/>
            <person name="Wincker P."/>
        </authorList>
    </citation>
    <scope>NUCLEOTIDE SEQUENCE [LARGE SCALE GENOMIC DNA]</scope>
    <source>
        <strain evidence="6">cv. Pinot noir / PN40024</strain>
    </source>
</reference>
<organism evidence="5 6">
    <name type="scientific">Vitis vinifera</name>
    <name type="common">Grape</name>
    <dbReference type="NCBI Taxonomy" id="29760"/>
    <lineage>
        <taxon>Eukaryota</taxon>
        <taxon>Viridiplantae</taxon>
        <taxon>Streptophyta</taxon>
        <taxon>Embryophyta</taxon>
        <taxon>Tracheophyta</taxon>
        <taxon>Spermatophyta</taxon>
        <taxon>Magnoliopsida</taxon>
        <taxon>eudicotyledons</taxon>
        <taxon>Gunneridae</taxon>
        <taxon>Pentapetalae</taxon>
        <taxon>rosids</taxon>
        <taxon>Vitales</taxon>
        <taxon>Vitaceae</taxon>
        <taxon>Viteae</taxon>
        <taxon>Vitis</taxon>
    </lineage>
</organism>
<evidence type="ECO:0000256" key="2">
    <source>
        <dbReference type="ARBA" id="ARBA00023054"/>
    </source>
</evidence>
<evidence type="ECO:0000256" key="4">
    <source>
        <dbReference type="SAM" id="MobiDB-lite"/>
    </source>
</evidence>
<dbReference type="FunCoup" id="F6GTX5">
    <property type="interactions" value="1265"/>
</dbReference>
<dbReference type="STRING" id="29760.F6GTX5"/>
<feature type="compositionally biased region" description="Basic and acidic residues" evidence="4">
    <location>
        <begin position="212"/>
        <end position="221"/>
    </location>
</feature>
<feature type="region of interest" description="Disordered" evidence="4">
    <location>
        <begin position="427"/>
        <end position="459"/>
    </location>
</feature>
<feature type="region of interest" description="Disordered" evidence="4">
    <location>
        <begin position="721"/>
        <end position="740"/>
    </location>
</feature>
<feature type="compositionally biased region" description="Low complexity" evidence="4">
    <location>
        <begin position="160"/>
        <end position="173"/>
    </location>
</feature>
<dbReference type="HOGENOM" id="CLU_022222_0_0_1"/>
<name>F6GTX5_VITVI</name>
<dbReference type="EMBL" id="FN594951">
    <property type="protein sequence ID" value="CCB43639.1"/>
    <property type="molecule type" value="Genomic_DNA"/>
</dbReference>
<feature type="compositionally biased region" description="Basic and acidic residues" evidence="4">
    <location>
        <begin position="175"/>
        <end position="204"/>
    </location>
</feature>
<evidence type="ECO:0008006" key="7">
    <source>
        <dbReference type="Google" id="ProtNLM"/>
    </source>
</evidence>
<keyword evidence="2 3" id="KW-0175">Coiled coil</keyword>
<evidence type="ECO:0000313" key="5">
    <source>
        <dbReference type="EMBL" id="CCB43639.1"/>
    </source>
</evidence>
<evidence type="ECO:0000313" key="6">
    <source>
        <dbReference type="Proteomes" id="UP000009183"/>
    </source>
</evidence>
<feature type="region of interest" description="Disordered" evidence="4">
    <location>
        <begin position="136"/>
        <end position="249"/>
    </location>
</feature>
<feature type="coiled-coil region" evidence="3">
    <location>
        <begin position="643"/>
        <end position="687"/>
    </location>
</feature>
<dbReference type="InterPro" id="IPR029688">
    <property type="entry name" value="ICR"/>
</dbReference>
<feature type="compositionally biased region" description="Polar residues" evidence="4">
    <location>
        <begin position="430"/>
        <end position="439"/>
    </location>
</feature>
<dbReference type="InParanoid" id="F6GTX5"/>
<dbReference type="eggNOG" id="ENOG502QT2U">
    <property type="taxonomic scope" value="Eukaryota"/>
</dbReference>
<gene>
    <name evidence="5" type="ordered locus">VIT_06s0004g03400</name>
</gene>